<protein>
    <submittedName>
        <fullName evidence="1">Uncharacterized protein</fullName>
    </submittedName>
</protein>
<name>A0A0F9IN15_9ZZZZ</name>
<comment type="caution">
    <text evidence="1">The sequence shown here is derived from an EMBL/GenBank/DDBJ whole genome shotgun (WGS) entry which is preliminary data.</text>
</comment>
<gene>
    <name evidence="1" type="ORF">LCGC14_1559190</name>
</gene>
<dbReference type="AlphaFoldDB" id="A0A0F9IN15"/>
<sequence length="176" mass="18671">MADEAIQADKGWQSIVRGGPVPRQDQLAIVRINGSTTKAGLVVTHNGETYPDVAPAVTTDISWAGIAYEPQNLLTVLNVDPDWDLDDVIPDNQELLIAKKGSELVVALFLQAIAGPIAVAKGDFVAMASEAGKVRKWTYTDATAATDSFLEVIGTVIEANAGDTGDDKVILVRLDV</sequence>
<dbReference type="EMBL" id="LAZR01012024">
    <property type="protein sequence ID" value="KKM46866.1"/>
    <property type="molecule type" value="Genomic_DNA"/>
</dbReference>
<accession>A0A0F9IN15</accession>
<proteinExistence type="predicted"/>
<evidence type="ECO:0000313" key="1">
    <source>
        <dbReference type="EMBL" id="KKM46866.1"/>
    </source>
</evidence>
<reference evidence="1" key="1">
    <citation type="journal article" date="2015" name="Nature">
        <title>Complex archaea that bridge the gap between prokaryotes and eukaryotes.</title>
        <authorList>
            <person name="Spang A."/>
            <person name="Saw J.H."/>
            <person name="Jorgensen S.L."/>
            <person name="Zaremba-Niedzwiedzka K."/>
            <person name="Martijn J."/>
            <person name="Lind A.E."/>
            <person name="van Eijk R."/>
            <person name="Schleper C."/>
            <person name="Guy L."/>
            <person name="Ettema T.J."/>
        </authorList>
    </citation>
    <scope>NUCLEOTIDE SEQUENCE</scope>
</reference>
<organism evidence="1">
    <name type="scientific">marine sediment metagenome</name>
    <dbReference type="NCBI Taxonomy" id="412755"/>
    <lineage>
        <taxon>unclassified sequences</taxon>
        <taxon>metagenomes</taxon>
        <taxon>ecological metagenomes</taxon>
    </lineage>
</organism>